<sequence length="95" mass="11080">MRKRGKVTCSCGLCKDKKVETEYSPVKKIVKTTTNNRTIRRVHPTHIENIEKNIIRVENYYPVTESNVSETIVEEYNCGSDLNNPCCELIKRYKK</sequence>
<proteinExistence type="predicted"/>
<keyword evidence="2" id="KW-1185">Reference proteome</keyword>
<keyword evidence="1" id="KW-0946">Virion</keyword>
<evidence type="ECO:0000313" key="1">
    <source>
        <dbReference type="EMBL" id="TCN22607.1"/>
    </source>
</evidence>
<dbReference type="AlphaFoldDB" id="A0A4R2B7D0"/>
<protein>
    <submittedName>
        <fullName evidence="1">Spore coat protein D</fullName>
    </submittedName>
</protein>
<accession>A0A4R2B7D0</accession>
<gene>
    <name evidence="1" type="ORF">EV146_11092</name>
</gene>
<name>A0A4R2B7D0_9BACI</name>
<evidence type="ECO:0000313" key="2">
    <source>
        <dbReference type="Proteomes" id="UP000295689"/>
    </source>
</evidence>
<dbReference type="EMBL" id="SLVV01000010">
    <property type="protein sequence ID" value="TCN22607.1"/>
    <property type="molecule type" value="Genomic_DNA"/>
</dbReference>
<dbReference type="Pfam" id="PF11122">
    <property type="entry name" value="Spore-coat_CotD"/>
    <property type="match status" value="1"/>
</dbReference>
<keyword evidence="1" id="KW-0167">Capsid protein</keyword>
<dbReference type="RefSeq" id="WP_132009401.1">
    <property type="nucleotide sequence ID" value="NZ_JABUHM010000011.1"/>
</dbReference>
<comment type="caution">
    <text evidence="1">The sequence shown here is derived from an EMBL/GenBank/DDBJ whole genome shotgun (WGS) entry which is preliminary data.</text>
</comment>
<reference evidence="1 2" key="1">
    <citation type="journal article" date="2015" name="Stand. Genomic Sci.">
        <title>Genomic Encyclopedia of Bacterial and Archaeal Type Strains, Phase III: the genomes of soil and plant-associated and newly described type strains.</title>
        <authorList>
            <person name="Whitman W.B."/>
            <person name="Woyke T."/>
            <person name="Klenk H.P."/>
            <person name="Zhou Y."/>
            <person name="Lilburn T.G."/>
            <person name="Beck B.J."/>
            <person name="De Vos P."/>
            <person name="Vandamme P."/>
            <person name="Eisen J.A."/>
            <person name="Garrity G."/>
            <person name="Hugenholtz P."/>
            <person name="Kyrpides N.C."/>
        </authorList>
    </citation>
    <scope>NUCLEOTIDE SEQUENCE [LARGE SCALE GENOMIC DNA]</scope>
    <source>
        <strain evidence="1 2">CV53</strain>
    </source>
</reference>
<dbReference type="Proteomes" id="UP000295689">
    <property type="component" value="Unassembled WGS sequence"/>
</dbReference>
<organism evidence="1 2">
    <name type="scientific">Mesobacillus foraminis</name>
    <dbReference type="NCBI Taxonomy" id="279826"/>
    <lineage>
        <taxon>Bacteria</taxon>
        <taxon>Bacillati</taxon>
        <taxon>Bacillota</taxon>
        <taxon>Bacilli</taxon>
        <taxon>Bacillales</taxon>
        <taxon>Bacillaceae</taxon>
        <taxon>Mesobacillus</taxon>
    </lineage>
</organism>
<dbReference type="InterPro" id="IPR020108">
    <property type="entry name" value="Spore_coat_CotD"/>
</dbReference>